<comment type="caution">
    <text evidence="1">The sequence shown here is derived from an EMBL/GenBank/DDBJ whole genome shotgun (WGS) entry which is preliminary data.</text>
</comment>
<dbReference type="Proteomes" id="UP000615446">
    <property type="component" value="Unassembled WGS sequence"/>
</dbReference>
<evidence type="ECO:0000313" key="3">
    <source>
        <dbReference type="Proteomes" id="UP000247702"/>
    </source>
</evidence>
<protein>
    <submittedName>
        <fullName evidence="1">Uncharacterized protein</fullName>
    </submittedName>
</protein>
<reference evidence="1 3" key="1">
    <citation type="submission" date="2017-11" db="EMBL/GenBank/DDBJ databases">
        <title>The genome of Rhizophagus clarus HR1 reveals common genetic basis of auxotrophy among arbuscular mycorrhizal fungi.</title>
        <authorList>
            <person name="Kobayashi Y."/>
        </authorList>
    </citation>
    <scope>NUCLEOTIDE SEQUENCE [LARGE SCALE GENOMIC DNA]</scope>
    <source>
        <strain evidence="1 3">HR1</strain>
    </source>
</reference>
<dbReference type="Proteomes" id="UP000247702">
    <property type="component" value="Unassembled WGS sequence"/>
</dbReference>
<gene>
    <name evidence="2" type="ORF">RCL2_002470900</name>
    <name evidence="1" type="ORF">RclHR1_32140003</name>
</gene>
<reference evidence="2" key="2">
    <citation type="submission" date="2019-10" db="EMBL/GenBank/DDBJ databases">
        <title>Conservation and host-specific expression of non-tandemly repeated heterogenous ribosome RNA gene in arbuscular mycorrhizal fungi.</title>
        <authorList>
            <person name="Maeda T."/>
            <person name="Kobayashi Y."/>
            <person name="Nakagawa T."/>
            <person name="Ezawa T."/>
            <person name="Yamaguchi K."/>
            <person name="Bino T."/>
            <person name="Nishimoto Y."/>
            <person name="Shigenobu S."/>
            <person name="Kawaguchi M."/>
        </authorList>
    </citation>
    <scope>NUCLEOTIDE SEQUENCE</scope>
    <source>
        <strain evidence="2">HR1</strain>
    </source>
</reference>
<proteinExistence type="predicted"/>
<dbReference type="AlphaFoldDB" id="A0A2Z6R887"/>
<dbReference type="EMBL" id="BEXD01002463">
    <property type="protein sequence ID" value="GBB98405.1"/>
    <property type="molecule type" value="Genomic_DNA"/>
</dbReference>
<evidence type="ECO:0000313" key="2">
    <source>
        <dbReference type="EMBL" id="GES98149.1"/>
    </source>
</evidence>
<evidence type="ECO:0000313" key="1">
    <source>
        <dbReference type="EMBL" id="GBB98405.1"/>
    </source>
</evidence>
<keyword evidence="3" id="KW-1185">Reference proteome</keyword>
<organism evidence="1 3">
    <name type="scientific">Rhizophagus clarus</name>
    <dbReference type="NCBI Taxonomy" id="94130"/>
    <lineage>
        <taxon>Eukaryota</taxon>
        <taxon>Fungi</taxon>
        <taxon>Fungi incertae sedis</taxon>
        <taxon>Mucoromycota</taxon>
        <taxon>Glomeromycotina</taxon>
        <taxon>Glomeromycetes</taxon>
        <taxon>Glomerales</taxon>
        <taxon>Glomeraceae</taxon>
        <taxon>Rhizophagus</taxon>
    </lineage>
</organism>
<dbReference type="EMBL" id="BLAL01000262">
    <property type="protein sequence ID" value="GES98149.1"/>
    <property type="molecule type" value="Genomic_DNA"/>
</dbReference>
<sequence>MERAVVQRNVELTRDLGILDNNRPNYRNHCENCGTLLNSKRENWMLFSYPPPYDQWYYLGNILTCRTCFRELAEEYFGDVEMQYLEILKENTEMEMSQDEHFFPGIGWKYDKEEEYEI</sequence>
<accession>A0A2Z6R887</accession>
<name>A0A2Z6R887_9GLOM</name>
<dbReference type="OrthoDB" id="2490246at2759"/>